<dbReference type="RefSeq" id="WP_012347381.1">
    <property type="nucleotide sequence ID" value="NC_010524.1"/>
</dbReference>
<evidence type="ECO:0000313" key="3">
    <source>
        <dbReference type="Proteomes" id="UP000001693"/>
    </source>
</evidence>
<evidence type="ECO:0000313" key="2">
    <source>
        <dbReference type="EMBL" id="ACB34623.1"/>
    </source>
</evidence>
<keyword evidence="3" id="KW-1185">Reference proteome</keyword>
<evidence type="ECO:0000256" key="1">
    <source>
        <dbReference type="SAM" id="SignalP"/>
    </source>
</evidence>
<dbReference type="HOGENOM" id="CLU_620806_0_0_4"/>
<feature type="chain" id="PRO_5002772791" description="SH3 type 3 domain protein" evidence="1">
    <location>
        <begin position="25"/>
        <end position="441"/>
    </location>
</feature>
<dbReference type="Proteomes" id="UP000001693">
    <property type="component" value="Chromosome"/>
</dbReference>
<sequence length="441" mass="47842" precursor="true">MNAITLLRLAAMLLLLIGSLGARAGGRLPCQEARVFGEAAVNAFVLPYRDARSDTQPHGSASWRLPALIQQEVLMSLLKYGSVGVVEVTQNGTAVCDVREVIARATQGTGSGRLKPGHGLVLIWGRIYEDGPQLYVQSYLRFLRRDEADAITVALPARTGPPLLLDATLPAQAVAMPPRRISQKDIREIEAQARKALVLHDRPDPNANPQPFVTDPETPFSYGVTKTNGDWMYITTLGRGGWVRVRNEASGWSLRRFLPELAYLDAVAGYLRLRAARVVPLTVNPVRLMGHVDAGFAEFDQAVGADAAPDARALARAMRGLLQWQADAIQPTDESRRSAALAFAEAASLTPESPMLRNLAAVSAPYRTLPIKTGAEALAEVDAGLLGALALDGGNPLVLRNLERVYDRLAAEEAQTVYDAQELKRRQVLVRAVPRSGTLRN</sequence>
<dbReference type="EMBL" id="CP001013">
    <property type="protein sequence ID" value="ACB34623.1"/>
    <property type="molecule type" value="Genomic_DNA"/>
</dbReference>
<accession>B1Y4R0</accession>
<keyword evidence="1" id="KW-0732">Signal</keyword>
<name>B1Y4R0_LEPCP</name>
<dbReference type="AlphaFoldDB" id="B1Y4R0"/>
<protein>
    <recommendedName>
        <fullName evidence="4">SH3 type 3 domain protein</fullName>
    </recommendedName>
</protein>
<gene>
    <name evidence="2" type="ordered locus">Lcho_2358</name>
</gene>
<proteinExistence type="predicted"/>
<feature type="signal peptide" evidence="1">
    <location>
        <begin position="1"/>
        <end position="24"/>
    </location>
</feature>
<dbReference type="KEGG" id="lch:Lcho_2358"/>
<reference evidence="2 3" key="1">
    <citation type="submission" date="2008-03" db="EMBL/GenBank/DDBJ databases">
        <title>Complete sequence of Leptothrix cholodnii SP-6.</title>
        <authorList>
            <consortium name="US DOE Joint Genome Institute"/>
            <person name="Copeland A."/>
            <person name="Lucas S."/>
            <person name="Lapidus A."/>
            <person name="Glavina del Rio T."/>
            <person name="Dalin E."/>
            <person name="Tice H."/>
            <person name="Bruce D."/>
            <person name="Goodwin L."/>
            <person name="Pitluck S."/>
            <person name="Chertkov O."/>
            <person name="Brettin T."/>
            <person name="Detter J.C."/>
            <person name="Han C."/>
            <person name="Kuske C.R."/>
            <person name="Schmutz J."/>
            <person name="Larimer F."/>
            <person name="Land M."/>
            <person name="Hauser L."/>
            <person name="Kyrpides N."/>
            <person name="Lykidis A."/>
            <person name="Emerson D."/>
            <person name="Richardson P."/>
        </authorList>
    </citation>
    <scope>NUCLEOTIDE SEQUENCE [LARGE SCALE GENOMIC DNA]</scope>
    <source>
        <strain evidence="3">ATCC 51168 / LMG 8142 / SP-6</strain>
    </source>
</reference>
<evidence type="ECO:0008006" key="4">
    <source>
        <dbReference type="Google" id="ProtNLM"/>
    </source>
</evidence>
<organism evidence="2 3">
    <name type="scientific">Leptothrix cholodnii (strain ATCC 51168 / LMG 8142 / SP-6)</name>
    <name type="common">Leptothrix discophora (strain SP-6)</name>
    <dbReference type="NCBI Taxonomy" id="395495"/>
    <lineage>
        <taxon>Bacteria</taxon>
        <taxon>Pseudomonadati</taxon>
        <taxon>Pseudomonadota</taxon>
        <taxon>Betaproteobacteria</taxon>
        <taxon>Burkholderiales</taxon>
        <taxon>Sphaerotilaceae</taxon>
        <taxon>Leptothrix</taxon>
    </lineage>
</organism>
<dbReference type="OrthoDB" id="8893738at2"/>
<dbReference type="STRING" id="395495.Lcho_2358"/>